<evidence type="ECO:0000256" key="2">
    <source>
        <dbReference type="ARBA" id="ARBA00023315"/>
    </source>
</evidence>
<dbReference type="GO" id="GO:0016747">
    <property type="term" value="F:acyltransferase activity, transferring groups other than amino-acyl groups"/>
    <property type="evidence" value="ECO:0007669"/>
    <property type="project" value="InterPro"/>
</dbReference>
<accession>E0SIG5</accession>
<dbReference type="Pfam" id="PF00583">
    <property type="entry name" value="Acetyltransf_1"/>
    <property type="match status" value="1"/>
</dbReference>
<dbReference type="OrthoDB" id="336415at2"/>
<gene>
    <name evidence="4" type="primary">yhhY</name>
    <name evidence="4" type="ordered locus">Dda3937_02839</name>
</gene>
<keyword evidence="1 4" id="KW-0808">Transferase</keyword>
<dbReference type="PANTHER" id="PTHR43420:SF47">
    <property type="entry name" value="N-ACETYLTRANSFERASE DOMAIN-CONTAINING PROTEIN"/>
    <property type="match status" value="1"/>
</dbReference>
<dbReference type="InterPro" id="IPR050680">
    <property type="entry name" value="YpeA/RimI_acetyltransf"/>
</dbReference>
<dbReference type="PANTHER" id="PTHR43420">
    <property type="entry name" value="ACETYLTRANSFERASE"/>
    <property type="match status" value="1"/>
</dbReference>
<dbReference type="SUPFAM" id="SSF55729">
    <property type="entry name" value="Acyl-CoA N-acyltransferases (Nat)"/>
    <property type="match status" value="1"/>
</dbReference>
<proteinExistence type="predicted"/>
<reference evidence="4 5" key="1">
    <citation type="journal article" date="2011" name="J. Bacteriol.">
        <title>Genome sequence of the plant-pathogenic bacterium Dickeya dadantii 3937.</title>
        <authorList>
            <person name="Glasner J.D."/>
            <person name="Yang C.H."/>
            <person name="Reverchon S."/>
            <person name="Hugouvieux-Cotte-Pattat N."/>
            <person name="Condemine G."/>
            <person name="Bohin J.P."/>
            <person name="Van Gijsegem F."/>
            <person name="Yang S."/>
            <person name="Franza T."/>
            <person name="Expert D."/>
            <person name="Plunkett G. III"/>
            <person name="San Francisco M.J."/>
            <person name="Charkowski A.O."/>
            <person name="Py B."/>
            <person name="Bell K."/>
            <person name="Rauscher L."/>
            <person name="Rodriguez-Palenzuela P."/>
            <person name="Toussaint A."/>
            <person name="Holeva M.C."/>
            <person name="He S.Y."/>
            <person name="Douet V."/>
            <person name="Boccara M."/>
            <person name="Blanco C."/>
            <person name="Toth I."/>
            <person name="Anderson B.D."/>
            <person name="Biehl B.S."/>
            <person name="Mau B."/>
            <person name="Flynn S.M."/>
            <person name="Barras F."/>
            <person name="Lindeberg M."/>
            <person name="Birch P.R."/>
            <person name="Tsuyumu S."/>
            <person name="Shi X."/>
            <person name="Hibbing M."/>
            <person name="Yap M.N."/>
            <person name="Carpentier M."/>
            <person name="Dassa E."/>
            <person name="Umehara M."/>
            <person name="Kim J.F."/>
            <person name="Rusch M."/>
            <person name="Soni P."/>
            <person name="Mayhew G.F."/>
            <person name="Fouts D.E."/>
            <person name="Gill S.R."/>
            <person name="Blattner F.R."/>
            <person name="Keen N.T."/>
            <person name="Perna N.T."/>
        </authorList>
    </citation>
    <scope>NUCLEOTIDE SEQUENCE [LARGE SCALE GENOMIC DNA]</scope>
    <source>
        <strain evidence="4 5">3937</strain>
    </source>
</reference>
<dbReference type="InterPro" id="IPR000182">
    <property type="entry name" value="GNAT_dom"/>
</dbReference>
<keyword evidence="2 4" id="KW-0012">Acyltransferase</keyword>
<protein>
    <submittedName>
        <fullName evidence="4">Putative acetyltransferase</fullName>
        <ecNumber evidence="4">2.3.-.-</ecNumber>
    </submittedName>
</protein>
<dbReference type="RefSeq" id="WP_013317307.1">
    <property type="nucleotide sequence ID" value="NC_014500.1"/>
</dbReference>
<dbReference type="STRING" id="198628.Dda3937_02839"/>
<dbReference type="HOGENOM" id="CLU_013985_19_8_6"/>
<evidence type="ECO:0000259" key="3">
    <source>
        <dbReference type="PROSITE" id="PS51186"/>
    </source>
</evidence>
<dbReference type="EC" id="2.3.-.-" evidence="4"/>
<dbReference type="InterPro" id="IPR016181">
    <property type="entry name" value="Acyl_CoA_acyltransferase"/>
</dbReference>
<evidence type="ECO:0000313" key="5">
    <source>
        <dbReference type="Proteomes" id="UP000006859"/>
    </source>
</evidence>
<name>E0SIG5_DICD3</name>
<evidence type="ECO:0000313" key="4">
    <source>
        <dbReference type="EMBL" id="ADM97846.1"/>
    </source>
</evidence>
<dbReference type="CDD" id="cd04301">
    <property type="entry name" value="NAT_SF"/>
    <property type="match status" value="1"/>
</dbReference>
<feature type="domain" description="N-acetyltransferase" evidence="3">
    <location>
        <begin position="4"/>
        <end position="164"/>
    </location>
</feature>
<sequence length="168" mass="19065">MSKIIIRRPEAEDGDDIAAIYAVEEVVGFTAQLPYRDVQFWRDFYRTRDPEGMELVAEINDRVVGHLGMILNRAPRRKHVGSFGLCVHADFHGQGVGRALMAEMINLADNWLNLVRLELSVASENSRAIALYRSFGFETEGEFKMDLFRNGRYGNTTQMARLRVPVGS</sequence>
<dbReference type="PROSITE" id="PS51186">
    <property type="entry name" value="GNAT"/>
    <property type="match status" value="1"/>
</dbReference>
<dbReference type="Proteomes" id="UP000006859">
    <property type="component" value="Chromosome"/>
</dbReference>
<dbReference type="PATRIC" id="fig|198628.6.peg.1637"/>
<evidence type="ECO:0000256" key="1">
    <source>
        <dbReference type="ARBA" id="ARBA00022679"/>
    </source>
</evidence>
<dbReference type="KEGG" id="ddd:Dda3937_02839"/>
<dbReference type="AlphaFoldDB" id="E0SIG5"/>
<dbReference type="eggNOG" id="COG0456">
    <property type="taxonomic scope" value="Bacteria"/>
</dbReference>
<organism evidence="4 5">
    <name type="scientific">Dickeya dadantii (strain 3937)</name>
    <name type="common">Erwinia chrysanthemi (strain 3937)</name>
    <dbReference type="NCBI Taxonomy" id="198628"/>
    <lineage>
        <taxon>Bacteria</taxon>
        <taxon>Pseudomonadati</taxon>
        <taxon>Pseudomonadota</taxon>
        <taxon>Gammaproteobacteria</taxon>
        <taxon>Enterobacterales</taxon>
        <taxon>Pectobacteriaceae</taxon>
        <taxon>Dickeya</taxon>
    </lineage>
</organism>
<dbReference type="EMBL" id="CP002038">
    <property type="protein sequence ID" value="ADM97846.1"/>
    <property type="molecule type" value="Genomic_DNA"/>
</dbReference>
<dbReference type="Gene3D" id="3.40.630.30">
    <property type="match status" value="1"/>
</dbReference>
<keyword evidence="5" id="KW-1185">Reference proteome</keyword>